<dbReference type="InterPro" id="IPR051460">
    <property type="entry name" value="HdrC_iron-sulfur_subunit"/>
</dbReference>
<keyword evidence="4" id="KW-0472">Membrane</keyword>
<name>A0A1W1HHD4_9BACT</name>
<proteinExistence type="predicted"/>
<feature type="transmembrane region" description="Helical" evidence="4">
    <location>
        <begin position="185"/>
        <end position="207"/>
    </location>
</feature>
<dbReference type="EMBL" id="FWEV01000285">
    <property type="protein sequence ID" value="SLM31792.1"/>
    <property type="molecule type" value="Genomic_DNA"/>
</dbReference>
<dbReference type="GO" id="GO:0046872">
    <property type="term" value="F:metal ion binding"/>
    <property type="evidence" value="ECO:0007669"/>
    <property type="project" value="UniProtKB-KW"/>
</dbReference>
<sequence>MLYNTMFYAALAVMCVGFMICFARWFFIELGYSVQGYSFFEKIFSMAKVKLRFFASFSGLVSILKVIIVEVLLQKRLFLLSPLRWGFHMLIFYGFTLLVLFHVFDQSIALLVFPDYLSTLNPWMFLRNLMGFFVFAGVTATIVRKIKEKQPLPVGEMPGANHKNGICFPGTGSLFSYGSLSISDIMLPCLILMIVLSGFFLEATLIISRSVYEEMVMDYSDLDYTNPDDEEDLSALSFYWEKEYGVILSYHENYTETFNAKNFDGNFGEELRERGAELNEQYCIDCHSRPVNAFISYPVSKLIAHGAFLLDSIRADVWLWYIHVLSSFLFMALVPFSRFLHLLSTPLSLAMNRSGMDFSKKKPTINRSKIDFSQKKPAINRSETDFLQKISEPALSLKRSLELDACVQCSACSDVCSVAPIFRTTDNPDIFPSEKMRSIKNFLISAQKPSHVNRSKKFSGAAIVLRFFHGATLQKFFHGDAFNKTLHDAALRLTKGSYICTDCFRCNEVCPAGIDLKGIWESSRKRLDIAGFFPPHKSVNMKNTMEWAEQYKKDCGTKALRKDKRTFYKIPSDPGFFSNCVQCSICSNVCPVVEISRSHSHDPGLSPQQVMNLLRLELRDVAMFSSMVWNCTTCYMCQEHCPQGIEVADILYNLRNLASNYLGKE</sequence>
<keyword evidence="3" id="KW-0411">Iron-sulfur</keyword>
<feature type="domain" description="4Fe-4S ferredoxin-type" evidence="5">
    <location>
        <begin position="568"/>
        <end position="600"/>
    </location>
</feature>
<keyword evidence="1" id="KW-0479">Metal-binding</keyword>
<dbReference type="Gene3D" id="1.10.1060.10">
    <property type="entry name" value="Alpha-helical ferredoxin"/>
    <property type="match status" value="2"/>
</dbReference>
<evidence type="ECO:0000259" key="5">
    <source>
        <dbReference type="PROSITE" id="PS51379"/>
    </source>
</evidence>
<organism evidence="6 7">
    <name type="scientific">Desulfamplus magnetovallimortis</name>
    <dbReference type="NCBI Taxonomy" id="1246637"/>
    <lineage>
        <taxon>Bacteria</taxon>
        <taxon>Pseudomonadati</taxon>
        <taxon>Thermodesulfobacteriota</taxon>
        <taxon>Desulfobacteria</taxon>
        <taxon>Desulfobacterales</taxon>
        <taxon>Desulfobacteraceae</taxon>
        <taxon>Desulfamplus</taxon>
    </lineage>
</organism>
<dbReference type="InterPro" id="IPR017900">
    <property type="entry name" value="4Fe4S_Fe_S_CS"/>
</dbReference>
<dbReference type="PANTHER" id="PTHR43255">
    <property type="entry name" value="IRON-SULFUR-BINDING OXIDOREDUCTASE FADF-RELATED-RELATED"/>
    <property type="match status" value="1"/>
</dbReference>
<keyword evidence="4" id="KW-1133">Transmembrane helix</keyword>
<dbReference type="Proteomes" id="UP000191931">
    <property type="component" value="Unassembled WGS sequence"/>
</dbReference>
<feature type="transmembrane region" description="Helical" evidence="4">
    <location>
        <begin position="7"/>
        <end position="27"/>
    </location>
</feature>
<gene>
    <name evidence="6" type="ORF">MTBBW1_430004</name>
</gene>
<dbReference type="InterPro" id="IPR017896">
    <property type="entry name" value="4Fe4S_Fe-S-bd"/>
</dbReference>
<feature type="transmembrane region" description="Helical" evidence="4">
    <location>
        <begin position="124"/>
        <end position="143"/>
    </location>
</feature>
<evidence type="ECO:0000256" key="3">
    <source>
        <dbReference type="ARBA" id="ARBA00023014"/>
    </source>
</evidence>
<dbReference type="STRING" id="1246637.MTBBW1_430004"/>
<protein>
    <recommendedName>
        <fullName evidence="5">4Fe-4S ferredoxin-type domain-containing protein</fullName>
    </recommendedName>
</protein>
<evidence type="ECO:0000313" key="7">
    <source>
        <dbReference type="Proteomes" id="UP000191931"/>
    </source>
</evidence>
<keyword evidence="2" id="KW-0408">Iron</keyword>
<dbReference type="SUPFAM" id="SSF103501">
    <property type="entry name" value="Respiratory nitrate reductase 1 gamma chain"/>
    <property type="match status" value="2"/>
</dbReference>
<dbReference type="GO" id="GO:0005886">
    <property type="term" value="C:plasma membrane"/>
    <property type="evidence" value="ECO:0007669"/>
    <property type="project" value="TreeGrafter"/>
</dbReference>
<feature type="domain" description="4Fe-4S ferredoxin-type" evidence="5">
    <location>
        <begin position="397"/>
        <end position="426"/>
    </location>
</feature>
<dbReference type="Pfam" id="PF13183">
    <property type="entry name" value="Fer4_8"/>
    <property type="match status" value="2"/>
</dbReference>
<keyword evidence="7" id="KW-1185">Reference proteome</keyword>
<dbReference type="RefSeq" id="WP_080800905.1">
    <property type="nucleotide sequence ID" value="NZ_LT828541.1"/>
</dbReference>
<accession>A0A1W1HHD4</accession>
<dbReference type="AlphaFoldDB" id="A0A1W1HHD4"/>
<dbReference type="PROSITE" id="PS51379">
    <property type="entry name" value="4FE4S_FER_2"/>
    <property type="match status" value="2"/>
</dbReference>
<dbReference type="PANTHER" id="PTHR43255:SF2">
    <property type="entry name" value="HETERODISULFIDE REDUCTASE RELATED PROTEIN"/>
    <property type="match status" value="1"/>
</dbReference>
<dbReference type="PROSITE" id="PS00198">
    <property type="entry name" value="4FE4S_FER_1"/>
    <property type="match status" value="2"/>
</dbReference>
<feature type="transmembrane region" description="Helical" evidence="4">
    <location>
        <begin position="318"/>
        <end position="343"/>
    </location>
</feature>
<evidence type="ECO:0000313" key="6">
    <source>
        <dbReference type="EMBL" id="SLM31792.1"/>
    </source>
</evidence>
<dbReference type="SUPFAM" id="SSF46548">
    <property type="entry name" value="alpha-helical ferredoxin"/>
    <property type="match status" value="2"/>
</dbReference>
<dbReference type="OrthoDB" id="5410318at2"/>
<reference evidence="6 7" key="1">
    <citation type="submission" date="2017-03" db="EMBL/GenBank/DDBJ databases">
        <authorList>
            <person name="Afonso C.L."/>
            <person name="Miller P.J."/>
            <person name="Scott M.A."/>
            <person name="Spackman E."/>
            <person name="Goraichik I."/>
            <person name="Dimitrov K.M."/>
            <person name="Suarez D.L."/>
            <person name="Swayne D.E."/>
        </authorList>
    </citation>
    <scope>NUCLEOTIDE SEQUENCE [LARGE SCALE GENOMIC DNA]</scope>
    <source>
        <strain evidence="6">PRJEB14757</strain>
    </source>
</reference>
<evidence type="ECO:0000256" key="2">
    <source>
        <dbReference type="ARBA" id="ARBA00023004"/>
    </source>
</evidence>
<dbReference type="GO" id="GO:0051536">
    <property type="term" value="F:iron-sulfur cluster binding"/>
    <property type="evidence" value="ECO:0007669"/>
    <property type="project" value="UniProtKB-KW"/>
</dbReference>
<evidence type="ECO:0000256" key="1">
    <source>
        <dbReference type="ARBA" id="ARBA00022723"/>
    </source>
</evidence>
<feature type="transmembrane region" description="Helical" evidence="4">
    <location>
        <begin position="53"/>
        <end position="73"/>
    </location>
</feature>
<dbReference type="InterPro" id="IPR036197">
    <property type="entry name" value="NarG-like_sf"/>
</dbReference>
<keyword evidence="4" id="KW-0812">Transmembrane</keyword>
<dbReference type="InterPro" id="IPR009051">
    <property type="entry name" value="Helical_ferredxn"/>
</dbReference>
<feature type="transmembrane region" description="Helical" evidence="4">
    <location>
        <begin position="85"/>
        <end position="104"/>
    </location>
</feature>
<evidence type="ECO:0000256" key="4">
    <source>
        <dbReference type="SAM" id="Phobius"/>
    </source>
</evidence>
<dbReference type="Gene3D" id="1.20.950.20">
    <property type="entry name" value="Transmembrane di-heme cytochromes, Chain C"/>
    <property type="match status" value="2"/>
</dbReference>